<sequence>MKDTKKLLPEERLNNTNFDILGSYKILKFIKTDVVNEITTKFDEVKKSENPDKKVIKDLENRANEVERNNTLATTIISTNVSFGIIDKIKGLKSAHAIIISTKAKTVADCKGKISKLQEIFEKLEELNIFSYHSQNLYKKDYSLLLQIRLIFCYTLKIPHIGFNCIGENKDLTDIDNLNSVNSKVSKDKGYNKNTNYRKTVTNNKGKGYKENQTRRENKSKEEEEDNLQELLKVFGYLASYKDFSQRDRKFGSRGIDGAFLGFNKELDCFINMDLNNLSIHLVNDVTFDEYIPFALKTKIHEMDKYKNIPNNNNYIYEYDFINQRELTNNSNISGHISERNDIGGAATLN</sequence>
<feature type="region of interest" description="Disordered" evidence="1">
    <location>
        <begin position="200"/>
        <end position="223"/>
    </location>
</feature>
<proteinExistence type="predicted"/>
<reference evidence="2 3" key="1">
    <citation type="submission" date="2016-08" db="EMBL/GenBank/DDBJ databases">
        <title>A Parts List for Fungal Cellulosomes Revealed by Comparative Genomics.</title>
        <authorList>
            <consortium name="DOE Joint Genome Institute"/>
            <person name="Haitjema C.H."/>
            <person name="Gilmore S.P."/>
            <person name="Henske J.K."/>
            <person name="Solomon K.V."/>
            <person name="De Groot R."/>
            <person name="Kuo A."/>
            <person name="Mondo S.J."/>
            <person name="Salamov A.A."/>
            <person name="Labutti K."/>
            <person name="Zhao Z."/>
            <person name="Chiniquy J."/>
            <person name="Barry K."/>
            <person name="Brewer H.M."/>
            <person name="Purvine S.O."/>
            <person name="Wright A.T."/>
            <person name="Boxma B."/>
            <person name="Van Alen T."/>
            <person name="Hackstein J.H."/>
            <person name="Baker S.E."/>
            <person name="Grigoriev I.V."/>
            <person name="O'Malley M.A."/>
        </authorList>
    </citation>
    <scope>NUCLEOTIDE SEQUENCE [LARGE SCALE GENOMIC DNA]</scope>
    <source>
        <strain evidence="2 3">S4</strain>
    </source>
</reference>
<protein>
    <submittedName>
        <fullName evidence="2">Uncharacterized protein</fullName>
    </submittedName>
</protein>
<organism evidence="2 3">
    <name type="scientific">Anaeromyces robustus</name>
    <dbReference type="NCBI Taxonomy" id="1754192"/>
    <lineage>
        <taxon>Eukaryota</taxon>
        <taxon>Fungi</taxon>
        <taxon>Fungi incertae sedis</taxon>
        <taxon>Chytridiomycota</taxon>
        <taxon>Chytridiomycota incertae sedis</taxon>
        <taxon>Neocallimastigomycetes</taxon>
        <taxon>Neocallimastigales</taxon>
        <taxon>Neocallimastigaceae</taxon>
        <taxon>Anaeromyces</taxon>
    </lineage>
</organism>
<feature type="compositionally biased region" description="Basic and acidic residues" evidence="1">
    <location>
        <begin position="208"/>
        <end position="222"/>
    </location>
</feature>
<evidence type="ECO:0000256" key="1">
    <source>
        <dbReference type="SAM" id="MobiDB-lite"/>
    </source>
</evidence>
<accession>A0A1Y1WTG4</accession>
<dbReference type="OrthoDB" id="3243429at2759"/>
<keyword evidence="3" id="KW-1185">Reference proteome</keyword>
<dbReference type="EMBL" id="MCFG01000290">
    <property type="protein sequence ID" value="ORX76588.1"/>
    <property type="molecule type" value="Genomic_DNA"/>
</dbReference>
<dbReference type="Proteomes" id="UP000193944">
    <property type="component" value="Unassembled WGS sequence"/>
</dbReference>
<evidence type="ECO:0000313" key="3">
    <source>
        <dbReference type="Proteomes" id="UP000193944"/>
    </source>
</evidence>
<evidence type="ECO:0000313" key="2">
    <source>
        <dbReference type="EMBL" id="ORX76588.1"/>
    </source>
</evidence>
<comment type="caution">
    <text evidence="2">The sequence shown here is derived from an EMBL/GenBank/DDBJ whole genome shotgun (WGS) entry which is preliminary data.</text>
</comment>
<dbReference type="AlphaFoldDB" id="A0A1Y1WTG4"/>
<dbReference type="STRING" id="1754192.A0A1Y1WTG4"/>
<name>A0A1Y1WTG4_9FUNG</name>
<gene>
    <name evidence="2" type="ORF">BCR32DRAFT_284002</name>
</gene>
<reference evidence="2 3" key="2">
    <citation type="submission" date="2016-08" db="EMBL/GenBank/DDBJ databases">
        <title>Pervasive Adenine N6-methylation of Active Genes in Fungi.</title>
        <authorList>
            <consortium name="DOE Joint Genome Institute"/>
            <person name="Mondo S.J."/>
            <person name="Dannebaum R.O."/>
            <person name="Kuo R.C."/>
            <person name="Labutti K."/>
            <person name="Haridas S."/>
            <person name="Kuo A."/>
            <person name="Salamov A."/>
            <person name="Ahrendt S.R."/>
            <person name="Lipzen A."/>
            <person name="Sullivan W."/>
            <person name="Andreopoulos W.B."/>
            <person name="Clum A."/>
            <person name="Lindquist E."/>
            <person name="Daum C."/>
            <person name="Ramamoorthy G.K."/>
            <person name="Gryganskyi A."/>
            <person name="Culley D."/>
            <person name="Magnuson J.K."/>
            <person name="James T.Y."/>
            <person name="O'Malley M.A."/>
            <person name="Stajich J.E."/>
            <person name="Spatafora J.W."/>
            <person name="Visel A."/>
            <person name="Grigoriev I.V."/>
        </authorList>
    </citation>
    <scope>NUCLEOTIDE SEQUENCE [LARGE SCALE GENOMIC DNA]</scope>
    <source>
        <strain evidence="2 3">S4</strain>
    </source>
</reference>